<evidence type="ECO:0000256" key="2">
    <source>
        <dbReference type="ARBA" id="ARBA00022695"/>
    </source>
</evidence>
<evidence type="ECO:0000259" key="3">
    <source>
        <dbReference type="Pfam" id="PF12804"/>
    </source>
</evidence>
<protein>
    <submittedName>
        <fullName evidence="4">NTP transferase domain-containing protein</fullName>
    </submittedName>
</protein>
<dbReference type="InterPro" id="IPR050065">
    <property type="entry name" value="GlmU-like"/>
</dbReference>
<accession>A0A843A9T9</accession>
<sequence length="216" mass="24618">MENVKHAIIIMAGIGSRLGLDTTKGLVKVGEKKIVDYHLDRLKDVPDVRIVVGFQKEKVKEHVKKVRDDVKFITNHDFRNTSTSYSVSLANKDLDEPYLLIIGDVLFNKTDFENFIVNCKNESLVGITPSKTEDAIFAELNDDNMVINFQREYPLDYEYAGITYVTNDVKITENDNYVVDALGKSLPLKTIFIESYEIDTKADLELAKKNLHKLEL</sequence>
<dbReference type="Gene3D" id="3.90.550.10">
    <property type="entry name" value="Spore Coat Polysaccharide Biosynthesis Protein SpsA, Chain A"/>
    <property type="match status" value="1"/>
</dbReference>
<dbReference type="EMBL" id="JADIIN010000015">
    <property type="protein sequence ID" value="MBF4468077.1"/>
    <property type="molecule type" value="Genomic_DNA"/>
</dbReference>
<proteinExistence type="predicted"/>
<dbReference type="PANTHER" id="PTHR43584:SF8">
    <property type="entry name" value="N-ACETYLMURAMATE ALPHA-1-PHOSPHATE URIDYLYLTRANSFERASE"/>
    <property type="match status" value="1"/>
</dbReference>
<name>A0A843A9T9_METAZ</name>
<keyword evidence="2" id="KW-0548">Nucleotidyltransferase</keyword>
<comment type="caution">
    <text evidence="4">The sequence shown here is derived from an EMBL/GenBank/DDBJ whole genome shotgun (WGS) entry which is preliminary data.</text>
</comment>
<dbReference type="Pfam" id="PF12804">
    <property type="entry name" value="NTP_transf_3"/>
    <property type="match status" value="1"/>
</dbReference>
<evidence type="ECO:0000313" key="4">
    <source>
        <dbReference type="EMBL" id="MBF4468077.1"/>
    </source>
</evidence>
<dbReference type="PANTHER" id="PTHR43584">
    <property type="entry name" value="NUCLEOTIDYL TRANSFERASE"/>
    <property type="match status" value="1"/>
</dbReference>
<reference evidence="4" key="1">
    <citation type="submission" date="2020-10" db="EMBL/GenBank/DDBJ databases">
        <title>Dehalococcoides mccartyi of a TCE/Cr reducing biochatode.</title>
        <authorList>
            <person name="Matturro B."/>
        </authorList>
    </citation>
    <scope>NUCLEOTIDE SEQUENCE</scope>
    <source>
        <strain evidence="4">Bin4</strain>
    </source>
</reference>
<dbReference type="InterPro" id="IPR029044">
    <property type="entry name" value="Nucleotide-diphossugar_trans"/>
</dbReference>
<keyword evidence="1 4" id="KW-0808">Transferase</keyword>
<gene>
    <name evidence="4" type="ORF">ISP01_01600</name>
</gene>
<dbReference type="SUPFAM" id="SSF53448">
    <property type="entry name" value="Nucleotide-diphospho-sugar transferases"/>
    <property type="match status" value="1"/>
</dbReference>
<evidence type="ECO:0000313" key="5">
    <source>
        <dbReference type="Proteomes" id="UP000658733"/>
    </source>
</evidence>
<dbReference type="GO" id="GO:0016779">
    <property type="term" value="F:nucleotidyltransferase activity"/>
    <property type="evidence" value="ECO:0007669"/>
    <property type="project" value="UniProtKB-KW"/>
</dbReference>
<dbReference type="RefSeq" id="WP_278521777.1">
    <property type="nucleotide sequence ID" value="NZ_JADIIN010000015.1"/>
</dbReference>
<dbReference type="AlphaFoldDB" id="A0A843A9T9"/>
<evidence type="ECO:0000256" key="1">
    <source>
        <dbReference type="ARBA" id="ARBA00022679"/>
    </source>
</evidence>
<dbReference type="InterPro" id="IPR025877">
    <property type="entry name" value="MobA-like_NTP_Trfase"/>
</dbReference>
<feature type="domain" description="MobA-like NTP transferase" evidence="3">
    <location>
        <begin position="7"/>
        <end position="118"/>
    </location>
</feature>
<dbReference type="Proteomes" id="UP000658733">
    <property type="component" value="Unassembled WGS sequence"/>
</dbReference>
<organism evidence="4 5">
    <name type="scientific">Methanobrevibacter arboriphilus</name>
    <dbReference type="NCBI Taxonomy" id="39441"/>
    <lineage>
        <taxon>Archaea</taxon>
        <taxon>Methanobacteriati</taxon>
        <taxon>Methanobacteriota</taxon>
        <taxon>Methanomada group</taxon>
        <taxon>Methanobacteria</taxon>
        <taxon>Methanobacteriales</taxon>
        <taxon>Methanobacteriaceae</taxon>
        <taxon>Methanobrevibacter</taxon>
    </lineage>
</organism>